<reference evidence="3 4" key="1">
    <citation type="submission" date="2019-03" db="EMBL/GenBank/DDBJ databases">
        <title>Genomic Encyclopedia of Type Strains, Phase IV (KMG-IV): sequencing the most valuable type-strain genomes for metagenomic binning, comparative biology and taxonomic classification.</title>
        <authorList>
            <person name="Goeker M."/>
        </authorList>
    </citation>
    <scope>NUCLEOTIDE SEQUENCE [LARGE SCALE GENOMIC DNA]</scope>
    <source>
        <strain evidence="3 4">LX-B</strain>
    </source>
</reference>
<dbReference type="Pfam" id="PF07940">
    <property type="entry name" value="Hepar_II_III_C"/>
    <property type="match status" value="1"/>
</dbReference>
<dbReference type="EMBL" id="SLUN01000009">
    <property type="protein sequence ID" value="TCL70802.1"/>
    <property type="molecule type" value="Genomic_DNA"/>
</dbReference>
<dbReference type="RefSeq" id="WP_132014073.1">
    <property type="nucleotide sequence ID" value="NZ_SLUN01000009.1"/>
</dbReference>
<gene>
    <name evidence="3" type="ORF">EDC14_1009120</name>
</gene>
<dbReference type="Gene3D" id="1.50.10.100">
    <property type="entry name" value="Chondroitin AC/alginate lyase"/>
    <property type="match status" value="1"/>
</dbReference>
<keyword evidence="4" id="KW-1185">Reference proteome</keyword>
<proteinExistence type="predicted"/>
<dbReference type="OrthoDB" id="9793856at2"/>
<evidence type="ECO:0000259" key="2">
    <source>
        <dbReference type="Pfam" id="PF07940"/>
    </source>
</evidence>
<dbReference type="PANTHER" id="PTHR38045">
    <property type="entry name" value="CHROMOSOME 1, WHOLE GENOME SHOTGUN SEQUENCE"/>
    <property type="match status" value="1"/>
</dbReference>
<dbReference type="AlphaFoldDB" id="A0A4R1RXU5"/>
<evidence type="ECO:0000256" key="1">
    <source>
        <dbReference type="ARBA" id="ARBA00004196"/>
    </source>
</evidence>
<sequence length="628" mass="70803">MRMAELQAALQAGMADRPHDQGLFAEARERDRWQRIATAPEYRAMWQEVCDGAARYRERPIKVLPYSLFRLFRESGSRVEYETEYFEHRDRLNLFALRTLAEDADEDRRALEDTIWAICDEYTWCLPAHLGESPAAGTGQGLVRHEAGILRETLRPQERMLDLFAAETAFTLAEIVSLLAERLAPAVVLRARSAILQRVIEPYGGGLAPAAWWETTRMNWAAVCAGSIGAAALYLIEDPAILAPLLQRVLATLDCYLDGFGRDGASTEGIGYWSYGFGFYTYFAALLKQRTAGRIDLLRDERVKPIALFQQQCYLTGNAVVSFSDTNLTQRYLPGLGHYLQKIFPEVLLPEPEFQARLSDDYSAHRWAHAVRNLVWHNPEAVYGLTPTHTVYLPDAAWFIAKQATAAGTFCFAAKGGHNDEPHNHNDLGSFLLHVNGDDLLADPGSGQYTRQYFGAERYDYVCTSSRGHSVPIIDGQLQKPGREHAARIVGVQTGPDRDMLRMELAPAYGNASLRSLLRQFTFEKHPELRLILRDEFVLEQPPAAIVERLVSLLEPRLRGAGIIELEGLRSRALIRYDPQTMQPAVRWEQFIAHSSETRTVYLIDFALAPSQARVVAELEIRLAGERR</sequence>
<dbReference type="GO" id="GO:0016829">
    <property type="term" value="F:lyase activity"/>
    <property type="evidence" value="ECO:0007669"/>
    <property type="project" value="InterPro"/>
</dbReference>
<organism evidence="3 4">
    <name type="scientific">Hydrogenispora ethanolica</name>
    <dbReference type="NCBI Taxonomy" id="1082276"/>
    <lineage>
        <taxon>Bacteria</taxon>
        <taxon>Bacillati</taxon>
        <taxon>Bacillota</taxon>
        <taxon>Hydrogenispora</taxon>
    </lineage>
</organism>
<dbReference type="InterPro" id="IPR012480">
    <property type="entry name" value="Hepar_II_III_C"/>
</dbReference>
<comment type="caution">
    <text evidence="3">The sequence shown here is derived from an EMBL/GenBank/DDBJ whole genome shotgun (WGS) entry which is preliminary data.</text>
</comment>
<dbReference type="GO" id="GO:0030313">
    <property type="term" value="C:cell envelope"/>
    <property type="evidence" value="ECO:0007669"/>
    <property type="project" value="UniProtKB-SubCell"/>
</dbReference>
<feature type="domain" description="Heparinase II/III-like C-terminal" evidence="2">
    <location>
        <begin position="391"/>
        <end position="491"/>
    </location>
</feature>
<dbReference type="Gene3D" id="2.70.98.70">
    <property type="match status" value="1"/>
</dbReference>
<dbReference type="Proteomes" id="UP000295008">
    <property type="component" value="Unassembled WGS sequence"/>
</dbReference>
<comment type="subcellular location">
    <subcellularLocation>
        <location evidence="1">Cell envelope</location>
    </subcellularLocation>
</comment>
<dbReference type="SUPFAM" id="SSF48230">
    <property type="entry name" value="Chondroitin AC/alginate lyase"/>
    <property type="match status" value="1"/>
</dbReference>
<name>A0A4R1RXU5_HYDET</name>
<evidence type="ECO:0000313" key="4">
    <source>
        <dbReference type="Proteomes" id="UP000295008"/>
    </source>
</evidence>
<dbReference type="PANTHER" id="PTHR38045:SF1">
    <property type="entry name" value="HEPARINASE II_III-LIKE PROTEIN"/>
    <property type="match status" value="1"/>
</dbReference>
<dbReference type="InterPro" id="IPR008929">
    <property type="entry name" value="Chondroitin_lyas"/>
</dbReference>
<evidence type="ECO:0000313" key="3">
    <source>
        <dbReference type="EMBL" id="TCL70802.1"/>
    </source>
</evidence>
<protein>
    <submittedName>
        <fullName evidence="3">Heparinase II/III-like protein</fullName>
    </submittedName>
</protein>
<accession>A0A4R1RXU5</accession>